<dbReference type="Gene3D" id="3.90.1150.10">
    <property type="entry name" value="Aspartate Aminotransferase, domain 1"/>
    <property type="match status" value="1"/>
</dbReference>
<comment type="cofactor">
    <cofactor evidence="1 7">
        <name>pyridoxal 5'-phosphate</name>
        <dbReference type="ChEBI" id="CHEBI:597326"/>
    </cofactor>
</comment>
<dbReference type="EC" id="5.4.3.8" evidence="7"/>
<evidence type="ECO:0000256" key="4">
    <source>
        <dbReference type="ARBA" id="ARBA00022898"/>
    </source>
</evidence>
<dbReference type="Gene3D" id="3.40.640.10">
    <property type="entry name" value="Type I PLP-dependent aspartate aminotransferase-like (Major domain)"/>
    <property type="match status" value="1"/>
</dbReference>
<comment type="similarity">
    <text evidence="3 7">Belongs to the class-III pyridoxal-phosphate-dependent aminotransferase family. HemL subfamily.</text>
</comment>
<protein>
    <recommendedName>
        <fullName evidence="7">Glutamate-1-semialdehyde 2,1-aminomutase</fullName>
        <shortName evidence="7">GSA</shortName>
        <ecNumber evidence="7">5.4.3.8</ecNumber>
    </recommendedName>
    <alternativeName>
        <fullName evidence="7">Glutamate-1-semialdehyde aminotransferase</fullName>
        <shortName evidence="7">GSA-AT</shortName>
    </alternativeName>
</protein>
<keyword evidence="9" id="KW-1185">Reference proteome</keyword>
<evidence type="ECO:0000313" key="9">
    <source>
        <dbReference type="Proteomes" id="UP000346198"/>
    </source>
</evidence>
<evidence type="ECO:0000256" key="2">
    <source>
        <dbReference type="ARBA" id="ARBA00004819"/>
    </source>
</evidence>
<dbReference type="PROSITE" id="PS00600">
    <property type="entry name" value="AA_TRANSFER_CLASS_3"/>
    <property type="match status" value="1"/>
</dbReference>
<dbReference type="InterPro" id="IPR015422">
    <property type="entry name" value="PyrdxlP-dep_Trfase_small"/>
</dbReference>
<comment type="catalytic activity">
    <reaction evidence="7">
        <text>(S)-4-amino-5-oxopentanoate = 5-aminolevulinate</text>
        <dbReference type="Rhea" id="RHEA:14265"/>
        <dbReference type="ChEBI" id="CHEBI:57501"/>
        <dbReference type="ChEBI" id="CHEBI:356416"/>
        <dbReference type="EC" id="5.4.3.8"/>
    </reaction>
</comment>
<sequence>MNSEQWFDRAKAVIPGGVNSPVRAFNGVGGTPVYFKSGKGAKVQTEDGTELIDFCGSWGPLILGHAREEVVEAVSNAAADGLSFGANTAVEAEFAELVCSLIPEIDMVRLVSSGTEAVMTAVRLARGVTGRRKILKFDGCYHGHSDYLLVASGSGLLTGGISSSAGVSPSATEEVFVAPYNDLAAVQEILKANGDEIAAVIVEPVAGNMGLVEPEPGFLEGLRAATADCGALLIFDEVINGFRLGPTTYGHMSGIKADITTLGKIIGGGMPIGAIGGSTEIMSHLAPLGPVYQAGTLSGNPVAVAAGMKTLELLRDESPYLKIEILGKRLADGINRIAATKGLDLHCAQRGGMFTPFFRKAPVRNLDDSKACDQKAHARYFHHMLDHGFYTPPSGYEVAFVSAAHTEADIDAFLEAFGKL</sequence>
<dbReference type="UniPathway" id="UPA00251">
    <property type="reaction ID" value="UER00317"/>
</dbReference>
<dbReference type="RefSeq" id="WP_136062854.1">
    <property type="nucleotide sequence ID" value="NZ_CAAHFH010000002.1"/>
</dbReference>
<dbReference type="SUPFAM" id="SSF53383">
    <property type="entry name" value="PLP-dependent transferases"/>
    <property type="match status" value="1"/>
</dbReference>
<feature type="modified residue" description="N6-(pyridoxal phosphate)lysine" evidence="7">
    <location>
        <position position="264"/>
    </location>
</feature>
<dbReference type="PANTHER" id="PTHR43713:SF3">
    <property type="entry name" value="GLUTAMATE-1-SEMIALDEHYDE 2,1-AMINOMUTASE 1, CHLOROPLASTIC-RELATED"/>
    <property type="match status" value="1"/>
</dbReference>
<comment type="subcellular location">
    <subcellularLocation>
        <location evidence="7">Cytoplasm</location>
    </subcellularLocation>
</comment>
<keyword evidence="6 7" id="KW-0627">Porphyrin biosynthesis</keyword>
<dbReference type="InterPro" id="IPR015421">
    <property type="entry name" value="PyrdxlP-dep_Trfase_major"/>
</dbReference>
<keyword evidence="5 7" id="KW-0413">Isomerase</keyword>
<organism evidence="8 9">
    <name type="scientific">Pontiella sulfatireligans</name>
    <dbReference type="NCBI Taxonomy" id="2750658"/>
    <lineage>
        <taxon>Bacteria</taxon>
        <taxon>Pseudomonadati</taxon>
        <taxon>Kiritimatiellota</taxon>
        <taxon>Kiritimatiellia</taxon>
        <taxon>Kiritimatiellales</taxon>
        <taxon>Pontiellaceae</taxon>
        <taxon>Pontiella</taxon>
    </lineage>
</organism>
<evidence type="ECO:0000256" key="3">
    <source>
        <dbReference type="ARBA" id="ARBA00008981"/>
    </source>
</evidence>
<evidence type="ECO:0000313" key="8">
    <source>
        <dbReference type="EMBL" id="VGO21378.1"/>
    </source>
</evidence>
<dbReference type="GO" id="GO:0006782">
    <property type="term" value="P:protoporphyrinogen IX biosynthetic process"/>
    <property type="evidence" value="ECO:0007669"/>
    <property type="project" value="UniProtKB-UniRule"/>
</dbReference>
<accession>A0A6C2UML9</accession>
<dbReference type="HAMAP" id="MF_00375">
    <property type="entry name" value="HemL_aminotrans_3"/>
    <property type="match status" value="1"/>
</dbReference>
<keyword evidence="7" id="KW-0963">Cytoplasm</keyword>
<dbReference type="Proteomes" id="UP000346198">
    <property type="component" value="Unassembled WGS sequence"/>
</dbReference>
<dbReference type="GO" id="GO:0008483">
    <property type="term" value="F:transaminase activity"/>
    <property type="evidence" value="ECO:0007669"/>
    <property type="project" value="InterPro"/>
</dbReference>
<keyword evidence="4 7" id="KW-0663">Pyridoxal phosphate</keyword>
<dbReference type="GO" id="GO:0030170">
    <property type="term" value="F:pyridoxal phosphate binding"/>
    <property type="evidence" value="ECO:0007669"/>
    <property type="project" value="InterPro"/>
</dbReference>
<dbReference type="InterPro" id="IPR004639">
    <property type="entry name" value="4pyrrol_synth_GluAld_NH2Trfase"/>
</dbReference>
<gene>
    <name evidence="7 8" type="primary">hemL</name>
    <name evidence="8" type="ORF">SCARR_03451</name>
</gene>
<dbReference type="InterPro" id="IPR049704">
    <property type="entry name" value="Aminotrans_3_PPA_site"/>
</dbReference>
<dbReference type="InterPro" id="IPR015424">
    <property type="entry name" value="PyrdxlP-dep_Trfase"/>
</dbReference>
<dbReference type="EMBL" id="CAAHFH010000002">
    <property type="protein sequence ID" value="VGO21378.1"/>
    <property type="molecule type" value="Genomic_DNA"/>
</dbReference>
<evidence type="ECO:0000256" key="1">
    <source>
        <dbReference type="ARBA" id="ARBA00001933"/>
    </source>
</evidence>
<dbReference type="CDD" id="cd00610">
    <property type="entry name" value="OAT_like"/>
    <property type="match status" value="1"/>
</dbReference>
<evidence type="ECO:0000256" key="5">
    <source>
        <dbReference type="ARBA" id="ARBA00023235"/>
    </source>
</evidence>
<dbReference type="GO" id="GO:0042286">
    <property type="term" value="F:glutamate-1-semialdehyde 2,1-aminomutase activity"/>
    <property type="evidence" value="ECO:0007669"/>
    <property type="project" value="UniProtKB-UniRule"/>
</dbReference>
<dbReference type="PANTHER" id="PTHR43713">
    <property type="entry name" value="GLUTAMATE-1-SEMIALDEHYDE 2,1-AMINOMUTASE"/>
    <property type="match status" value="1"/>
</dbReference>
<comment type="pathway">
    <text evidence="2">Porphyrin-containing compound metabolism; protoporphyrin-IX biosynthesis; 5-aminolevulinate from L-glutamyl-tRNA(Glu): step 2/2.</text>
</comment>
<dbReference type="InterPro" id="IPR005814">
    <property type="entry name" value="Aminotrans_3"/>
</dbReference>
<evidence type="ECO:0000256" key="6">
    <source>
        <dbReference type="ARBA" id="ARBA00023244"/>
    </source>
</evidence>
<dbReference type="AlphaFoldDB" id="A0A6C2UML9"/>
<dbReference type="NCBIfam" id="TIGR00713">
    <property type="entry name" value="hemL"/>
    <property type="match status" value="1"/>
</dbReference>
<dbReference type="GO" id="GO:0005737">
    <property type="term" value="C:cytoplasm"/>
    <property type="evidence" value="ECO:0007669"/>
    <property type="project" value="UniProtKB-SubCell"/>
</dbReference>
<dbReference type="FunFam" id="3.40.640.10:FF:000021">
    <property type="entry name" value="Glutamate-1-semialdehyde 2,1-aminomutase"/>
    <property type="match status" value="1"/>
</dbReference>
<dbReference type="NCBIfam" id="NF000818">
    <property type="entry name" value="PRK00062.1"/>
    <property type="match status" value="1"/>
</dbReference>
<proteinExistence type="inferred from homology"/>
<dbReference type="Pfam" id="PF00202">
    <property type="entry name" value="Aminotran_3"/>
    <property type="match status" value="1"/>
</dbReference>
<name>A0A6C2UML9_9BACT</name>
<comment type="subunit">
    <text evidence="7">Homodimer.</text>
</comment>
<evidence type="ECO:0000256" key="7">
    <source>
        <dbReference type="HAMAP-Rule" id="MF_00375"/>
    </source>
</evidence>
<reference evidence="8 9" key="1">
    <citation type="submission" date="2019-04" db="EMBL/GenBank/DDBJ databases">
        <authorList>
            <person name="Van Vliet M D."/>
        </authorList>
    </citation>
    <scope>NUCLEOTIDE SEQUENCE [LARGE SCALE GENOMIC DNA]</scope>
    <source>
        <strain evidence="8 9">F21</strain>
    </source>
</reference>